<evidence type="ECO:0000313" key="1">
    <source>
        <dbReference type="EMBL" id="PUV22184.1"/>
    </source>
</evidence>
<reference evidence="1 2" key="1">
    <citation type="submission" date="2018-04" db="EMBL/GenBank/DDBJ databases">
        <title>Sphingobacterium sp. M46 Genome.</title>
        <authorList>
            <person name="Cheng J."/>
            <person name="Li Y."/>
        </authorList>
    </citation>
    <scope>NUCLEOTIDE SEQUENCE [LARGE SCALE GENOMIC DNA]</scope>
    <source>
        <strain evidence="1 2">M46</strain>
    </source>
</reference>
<protein>
    <submittedName>
        <fullName evidence="1">Uncharacterized protein</fullName>
    </submittedName>
</protein>
<comment type="caution">
    <text evidence="1">The sequence shown here is derived from an EMBL/GenBank/DDBJ whole genome shotgun (WGS) entry which is preliminary data.</text>
</comment>
<sequence>MLKSQKNRPYYIVWEDGKCHAMEPSYTTYRYDLHFATGNTIQLADDEAGRLMSQYYFYDSFFVDLIQVEALVPFRFNLNVPERFLYLFFMLEGECSYGGIDKIISVTANSVTLEHVNHKIPIGPIYAEAFLAHIAFFG</sequence>
<keyword evidence="2" id="KW-1185">Reference proteome</keyword>
<evidence type="ECO:0000313" key="2">
    <source>
        <dbReference type="Proteomes" id="UP000250831"/>
    </source>
</evidence>
<dbReference type="AlphaFoldDB" id="A0A363NN29"/>
<accession>A0A363NN29</accession>
<dbReference type="EMBL" id="QCXX01000007">
    <property type="protein sequence ID" value="PUV22184.1"/>
    <property type="molecule type" value="Genomic_DNA"/>
</dbReference>
<name>A0A363NN29_9SPHI</name>
<gene>
    <name evidence="1" type="ORF">DCO56_21680</name>
</gene>
<organism evidence="1 2">
    <name type="scientific">Sphingobacterium athyrii</name>
    <dbReference type="NCBI Taxonomy" id="2152717"/>
    <lineage>
        <taxon>Bacteria</taxon>
        <taxon>Pseudomonadati</taxon>
        <taxon>Bacteroidota</taxon>
        <taxon>Sphingobacteriia</taxon>
        <taxon>Sphingobacteriales</taxon>
        <taxon>Sphingobacteriaceae</taxon>
        <taxon>Sphingobacterium</taxon>
    </lineage>
</organism>
<dbReference type="RefSeq" id="WP_108635851.1">
    <property type="nucleotide sequence ID" value="NZ_QCXX01000007.1"/>
</dbReference>
<dbReference type="Proteomes" id="UP000250831">
    <property type="component" value="Unassembled WGS sequence"/>
</dbReference>
<proteinExistence type="predicted"/>